<sequence length="88" mass="9677">MSWLIGRAAAMNDPEGARRKALEKISSLAEMDDPESVVVPILLDAILLVESYRGARHPMPFVDELTASVDALLRELTIVEKSSLWAAE</sequence>
<dbReference type="EMBL" id="QXTF01000002">
    <property type="protein sequence ID" value="RIX29251.1"/>
    <property type="molecule type" value="Genomic_DNA"/>
</dbReference>
<protein>
    <submittedName>
        <fullName evidence="1">Uncharacterized protein</fullName>
    </submittedName>
</protein>
<name>A0A418PZJ2_9SPHN</name>
<accession>A0A418PZJ2</accession>
<proteinExistence type="predicted"/>
<keyword evidence="2" id="KW-1185">Reference proteome</keyword>
<dbReference type="OrthoDB" id="7573081at2"/>
<reference evidence="1 2" key="1">
    <citation type="submission" date="2018-09" db="EMBL/GenBank/DDBJ databases">
        <title>Sphingomonas sp. DAC4.</title>
        <authorList>
            <person name="Seo T."/>
        </authorList>
    </citation>
    <scope>NUCLEOTIDE SEQUENCE [LARGE SCALE GENOMIC DNA]</scope>
    <source>
        <strain evidence="1 2">DAC4</strain>
    </source>
</reference>
<dbReference type="Proteomes" id="UP000285023">
    <property type="component" value="Unassembled WGS sequence"/>
</dbReference>
<dbReference type="AlphaFoldDB" id="A0A418PZJ2"/>
<organism evidence="1 2">
    <name type="scientific">Sphingomonas edaphi</name>
    <dbReference type="NCBI Taxonomy" id="2315689"/>
    <lineage>
        <taxon>Bacteria</taxon>
        <taxon>Pseudomonadati</taxon>
        <taxon>Pseudomonadota</taxon>
        <taxon>Alphaproteobacteria</taxon>
        <taxon>Sphingomonadales</taxon>
        <taxon>Sphingomonadaceae</taxon>
        <taxon>Sphingomonas</taxon>
    </lineage>
</organism>
<dbReference type="RefSeq" id="WP_119533139.1">
    <property type="nucleotide sequence ID" value="NZ_QXTF01000002.1"/>
</dbReference>
<comment type="caution">
    <text evidence="1">The sequence shown here is derived from an EMBL/GenBank/DDBJ whole genome shotgun (WGS) entry which is preliminary data.</text>
</comment>
<evidence type="ECO:0000313" key="2">
    <source>
        <dbReference type="Proteomes" id="UP000285023"/>
    </source>
</evidence>
<evidence type="ECO:0000313" key="1">
    <source>
        <dbReference type="EMBL" id="RIX29251.1"/>
    </source>
</evidence>
<gene>
    <name evidence="1" type="ORF">D3M59_08090</name>
</gene>